<protein>
    <submittedName>
        <fullName evidence="2">Histone deacetylase hdt1</fullName>
    </submittedName>
</protein>
<feature type="region of interest" description="Disordered" evidence="1">
    <location>
        <begin position="70"/>
        <end position="142"/>
    </location>
</feature>
<name>A0AAW0M7U6_QUESU</name>
<comment type="caution">
    <text evidence="2">The sequence shown here is derived from an EMBL/GenBank/DDBJ whole genome shotgun (WGS) entry which is preliminary data.</text>
</comment>
<keyword evidence="3" id="KW-1185">Reference proteome</keyword>
<evidence type="ECO:0000313" key="2">
    <source>
        <dbReference type="EMBL" id="KAK7858966.1"/>
    </source>
</evidence>
<organism evidence="2 3">
    <name type="scientific">Quercus suber</name>
    <name type="common">Cork oak</name>
    <dbReference type="NCBI Taxonomy" id="58331"/>
    <lineage>
        <taxon>Eukaryota</taxon>
        <taxon>Viridiplantae</taxon>
        <taxon>Streptophyta</taxon>
        <taxon>Embryophyta</taxon>
        <taxon>Tracheophyta</taxon>
        <taxon>Spermatophyta</taxon>
        <taxon>Magnoliopsida</taxon>
        <taxon>eudicotyledons</taxon>
        <taxon>Gunneridae</taxon>
        <taxon>Pentapetalae</taxon>
        <taxon>rosids</taxon>
        <taxon>fabids</taxon>
        <taxon>Fagales</taxon>
        <taxon>Fagaceae</taxon>
        <taxon>Quercus</taxon>
    </lineage>
</organism>
<evidence type="ECO:0000313" key="3">
    <source>
        <dbReference type="Proteomes" id="UP000237347"/>
    </source>
</evidence>
<proteinExistence type="predicted"/>
<dbReference type="EMBL" id="PKMF04000016">
    <property type="protein sequence ID" value="KAK7858966.1"/>
    <property type="molecule type" value="Genomic_DNA"/>
</dbReference>
<gene>
    <name evidence="2" type="primary">HDT1_0</name>
    <name evidence="2" type="ORF">CFP56_009489</name>
</gene>
<evidence type="ECO:0000256" key="1">
    <source>
        <dbReference type="SAM" id="MobiDB-lite"/>
    </source>
</evidence>
<dbReference type="AlphaFoldDB" id="A0AAW0M7U6"/>
<dbReference type="Proteomes" id="UP000237347">
    <property type="component" value="Unassembled WGS sequence"/>
</dbReference>
<sequence length="168" mass="18084">MKSALVGDVVLAKRDTRRHSQNFPPKNCVWECSEGSIFVLSTSPLSTFLQIILLRGKILVSEFLTRLTSMVESSKKRPSEFATKTPVLAKKAKASTPQKTDGKKVGGHTATSHLSKKGAKTPATSEQSKQKSPKSGGSFSCQTCSNPTLRPSMLAISDWAITTFVAVA</sequence>
<reference evidence="2 3" key="1">
    <citation type="journal article" date="2018" name="Sci. Data">
        <title>The draft genome sequence of cork oak.</title>
        <authorList>
            <person name="Ramos A.M."/>
            <person name="Usie A."/>
            <person name="Barbosa P."/>
            <person name="Barros P.M."/>
            <person name="Capote T."/>
            <person name="Chaves I."/>
            <person name="Simoes F."/>
            <person name="Abreu I."/>
            <person name="Carrasquinho I."/>
            <person name="Faro C."/>
            <person name="Guimaraes J.B."/>
            <person name="Mendonca D."/>
            <person name="Nobrega F."/>
            <person name="Rodrigues L."/>
            <person name="Saibo N.J.M."/>
            <person name="Varela M.C."/>
            <person name="Egas C."/>
            <person name="Matos J."/>
            <person name="Miguel C.M."/>
            <person name="Oliveira M.M."/>
            <person name="Ricardo C.P."/>
            <person name="Goncalves S."/>
        </authorList>
    </citation>
    <scope>NUCLEOTIDE SEQUENCE [LARGE SCALE GENOMIC DNA]</scope>
    <source>
        <strain evidence="3">cv. HL8</strain>
    </source>
</reference>
<accession>A0AAW0M7U6</accession>